<evidence type="ECO:0000313" key="5">
    <source>
        <dbReference type="Proteomes" id="UP001385951"/>
    </source>
</evidence>
<feature type="region of interest" description="Disordered" evidence="2">
    <location>
        <begin position="130"/>
        <end position="156"/>
    </location>
</feature>
<dbReference type="InterPro" id="IPR056884">
    <property type="entry name" value="NPHP3-like_N"/>
</dbReference>
<feature type="domain" description="C2" evidence="3">
    <location>
        <begin position="1"/>
        <end position="109"/>
    </location>
</feature>
<dbReference type="PROSITE" id="PS50004">
    <property type="entry name" value="C2"/>
    <property type="match status" value="1"/>
</dbReference>
<evidence type="ECO:0000259" key="3">
    <source>
        <dbReference type="PROSITE" id="PS50004"/>
    </source>
</evidence>
<dbReference type="SMART" id="SM00239">
    <property type="entry name" value="C2"/>
    <property type="match status" value="1"/>
</dbReference>
<feature type="compositionally biased region" description="Acidic residues" evidence="2">
    <location>
        <begin position="142"/>
        <end position="153"/>
    </location>
</feature>
<dbReference type="Proteomes" id="UP001385951">
    <property type="component" value="Unassembled WGS sequence"/>
</dbReference>
<protein>
    <recommendedName>
        <fullName evidence="3">C2 domain-containing protein</fullName>
    </recommendedName>
</protein>
<dbReference type="AlphaFoldDB" id="A0AAW0FN74"/>
<evidence type="ECO:0000256" key="2">
    <source>
        <dbReference type="SAM" id="MobiDB-lite"/>
    </source>
</evidence>
<evidence type="ECO:0000313" key="4">
    <source>
        <dbReference type="EMBL" id="KAK7678115.1"/>
    </source>
</evidence>
<organism evidence="4 5">
    <name type="scientific">Cerrena zonata</name>
    <dbReference type="NCBI Taxonomy" id="2478898"/>
    <lineage>
        <taxon>Eukaryota</taxon>
        <taxon>Fungi</taxon>
        <taxon>Dikarya</taxon>
        <taxon>Basidiomycota</taxon>
        <taxon>Agaricomycotina</taxon>
        <taxon>Agaricomycetes</taxon>
        <taxon>Polyporales</taxon>
        <taxon>Cerrenaceae</taxon>
        <taxon>Cerrena</taxon>
    </lineage>
</organism>
<dbReference type="Pfam" id="PF24883">
    <property type="entry name" value="NPHP3_N"/>
    <property type="match status" value="1"/>
</dbReference>
<comment type="caution">
    <text evidence="4">The sequence shown here is derived from an EMBL/GenBank/DDBJ whole genome shotgun (WGS) entry which is preliminary data.</text>
</comment>
<feature type="compositionally biased region" description="Basic and acidic residues" evidence="2">
    <location>
        <begin position="132"/>
        <end position="141"/>
    </location>
</feature>
<dbReference type="InterPro" id="IPR035892">
    <property type="entry name" value="C2_domain_sf"/>
</dbReference>
<keyword evidence="5" id="KW-1185">Reference proteome</keyword>
<dbReference type="InterPro" id="IPR000008">
    <property type="entry name" value="C2_dom"/>
</dbReference>
<dbReference type="SUPFAM" id="SSF49562">
    <property type="entry name" value="C2 domain (Calcium/lipid-binding domain, CaLB)"/>
    <property type="match status" value="1"/>
</dbReference>
<keyword evidence="1" id="KW-0677">Repeat</keyword>
<gene>
    <name evidence="4" type="ORF">QCA50_018908</name>
</gene>
<accession>A0AAW0FN74</accession>
<dbReference type="Gene3D" id="2.60.40.150">
    <property type="entry name" value="C2 domain"/>
    <property type="match status" value="1"/>
</dbReference>
<dbReference type="Pfam" id="PF00168">
    <property type="entry name" value="C2"/>
    <property type="match status" value="1"/>
</dbReference>
<evidence type="ECO:0000256" key="1">
    <source>
        <dbReference type="ARBA" id="ARBA00022737"/>
    </source>
</evidence>
<dbReference type="EMBL" id="JASBNA010000077">
    <property type="protein sequence ID" value="KAK7678115.1"/>
    <property type="molecule type" value="Genomic_DNA"/>
</dbReference>
<name>A0AAW0FN74_9APHY</name>
<proteinExistence type="predicted"/>
<sequence length="531" mass="59507">MPPKLTLHIHRVSNVQLEKRFIHKPPKLYVEIEIKTSNSIHHPKTKGIRDFNAQWEEEFVLDGTKDNQIVRFYLKHAPTIGCDRIIGEAECIVLDLLPSSGTSPIQKDLKLYDIKGAGLIGTIVVSASYRGSQDEEQRSSEDGGEIPYEDTQESPDNAIQDVADDTADLPEGMQEPSIETQQLYKDAVQHLFAEANTVVTEQLGPDSLFGKVGQLRDRLSKLSGIVSTSNKLAQLHPWVDLAWQVCSSLYKVAEKQYIADKKIIDLVATMETTFGFIEDAEKIKEDAIPLRPIIEDLLTQVAECATFICTYLQPSFAKRAMKGLLTDPSTKIAEFTTQFIKIRESLMEKVQLHMGLVSSKVLGVVEELREFIIRTIAAQLSIADPVLQSQICAAINEDRSIVDSSLEKQFAHLLRRPLTTAAQSLLGPIVIVLDALDEYGDVNSRRSLLTLIANEFTQLPNNFRFLIMSRPELDIKNVYSNHLNIKSISLTDLKNAVPEIGLYLTSELSHIRQEKRVPGDWPKDHDIDKAA</sequence>
<reference evidence="4 5" key="1">
    <citation type="submission" date="2022-09" db="EMBL/GenBank/DDBJ databases">
        <authorList>
            <person name="Palmer J.M."/>
        </authorList>
    </citation>
    <scope>NUCLEOTIDE SEQUENCE [LARGE SCALE GENOMIC DNA]</scope>
    <source>
        <strain evidence="4 5">DSM 7382</strain>
    </source>
</reference>